<protein>
    <submittedName>
        <fullName evidence="2">Class I SAM-dependent methyltransferase</fullName>
    </submittedName>
</protein>
<evidence type="ECO:0000313" key="3">
    <source>
        <dbReference type="Proteomes" id="UP001432011"/>
    </source>
</evidence>
<dbReference type="PANTHER" id="PTHR42912:SF45">
    <property type="entry name" value="23S RRNA (GUANINE(745)-N(1))-METHYLTRANSFERASE"/>
    <property type="match status" value="1"/>
</dbReference>
<dbReference type="InterPro" id="IPR029063">
    <property type="entry name" value="SAM-dependent_MTases_sf"/>
</dbReference>
<feature type="domain" description="Methyltransferase type 11" evidence="1">
    <location>
        <begin position="41"/>
        <end position="130"/>
    </location>
</feature>
<keyword evidence="2" id="KW-0808">Transferase</keyword>
<sequence length="249" mass="26574">MTQAMSFDRVADSYDEMRGGLERGRQSAACLAPHLVAGTTLEVGVGTGVVAAGLRELGHPVIGVDISAPMLRRAHERLAGRVARADARALPLPRGAVANVVFVHVLHLVGDMAAAVAEAARVLRPGGRLAAVHGSPVADPDELVEALDRLAPLQPPRPDTPEGLVSAGEAVGLRPVEQHFAAEYEKATSPAEMAESIERRVPPYLWHVPGDVWRDVVVPVVTGLRALPDPERPRVQTWRSMCTVLEKHG</sequence>
<organism evidence="2 3">
    <name type="scientific">Microbispora hainanensis</name>
    <dbReference type="NCBI Taxonomy" id="568844"/>
    <lineage>
        <taxon>Bacteria</taxon>
        <taxon>Bacillati</taxon>
        <taxon>Actinomycetota</taxon>
        <taxon>Actinomycetes</taxon>
        <taxon>Streptosporangiales</taxon>
        <taxon>Streptosporangiaceae</taxon>
        <taxon>Microbispora</taxon>
    </lineage>
</organism>
<dbReference type="InterPro" id="IPR050508">
    <property type="entry name" value="Methyltransf_Superfamily"/>
</dbReference>
<proteinExistence type="predicted"/>
<reference evidence="2" key="1">
    <citation type="submission" date="2022-10" db="EMBL/GenBank/DDBJ databases">
        <title>The complete genomes of actinobacterial strains from the NBC collection.</title>
        <authorList>
            <person name="Joergensen T.S."/>
            <person name="Alvarez Arevalo M."/>
            <person name="Sterndorff E.B."/>
            <person name="Faurdal D."/>
            <person name="Vuksanovic O."/>
            <person name="Mourched A.-S."/>
            <person name="Charusanti P."/>
            <person name="Shaw S."/>
            <person name="Blin K."/>
            <person name="Weber T."/>
        </authorList>
    </citation>
    <scope>NUCLEOTIDE SEQUENCE</scope>
    <source>
        <strain evidence="2">NBC_00254</strain>
    </source>
</reference>
<accession>A0ABZ1SZX1</accession>
<dbReference type="SUPFAM" id="SSF53335">
    <property type="entry name" value="S-adenosyl-L-methionine-dependent methyltransferases"/>
    <property type="match status" value="1"/>
</dbReference>
<dbReference type="Gene3D" id="1.10.8.900">
    <property type="match status" value="1"/>
</dbReference>
<dbReference type="Gene3D" id="3.40.50.150">
    <property type="entry name" value="Vaccinia Virus protein VP39"/>
    <property type="match status" value="1"/>
</dbReference>
<gene>
    <name evidence="2" type="ORF">OG913_12880</name>
</gene>
<dbReference type="GO" id="GO:0032259">
    <property type="term" value="P:methylation"/>
    <property type="evidence" value="ECO:0007669"/>
    <property type="project" value="UniProtKB-KW"/>
</dbReference>
<dbReference type="RefSeq" id="WP_142648889.1">
    <property type="nucleotide sequence ID" value="NZ_CP108085.1"/>
</dbReference>
<dbReference type="PANTHER" id="PTHR42912">
    <property type="entry name" value="METHYLTRANSFERASE"/>
    <property type="match status" value="1"/>
</dbReference>
<dbReference type="Proteomes" id="UP001432011">
    <property type="component" value="Chromosome"/>
</dbReference>
<dbReference type="GO" id="GO:0008168">
    <property type="term" value="F:methyltransferase activity"/>
    <property type="evidence" value="ECO:0007669"/>
    <property type="project" value="UniProtKB-KW"/>
</dbReference>
<dbReference type="Pfam" id="PF08241">
    <property type="entry name" value="Methyltransf_11"/>
    <property type="match status" value="1"/>
</dbReference>
<dbReference type="InterPro" id="IPR013216">
    <property type="entry name" value="Methyltransf_11"/>
</dbReference>
<dbReference type="EMBL" id="CP108085">
    <property type="protein sequence ID" value="WUP77854.1"/>
    <property type="molecule type" value="Genomic_DNA"/>
</dbReference>
<keyword evidence="3" id="KW-1185">Reference proteome</keyword>
<evidence type="ECO:0000259" key="1">
    <source>
        <dbReference type="Pfam" id="PF08241"/>
    </source>
</evidence>
<dbReference type="CDD" id="cd02440">
    <property type="entry name" value="AdoMet_MTases"/>
    <property type="match status" value="1"/>
</dbReference>
<name>A0ABZ1SZX1_9ACTN</name>
<keyword evidence="2" id="KW-0489">Methyltransferase</keyword>
<evidence type="ECO:0000313" key="2">
    <source>
        <dbReference type="EMBL" id="WUP77854.1"/>
    </source>
</evidence>